<evidence type="ECO:0000256" key="4">
    <source>
        <dbReference type="ARBA" id="ARBA00022475"/>
    </source>
</evidence>
<dbReference type="PANTHER" id="PTHR34295:SF4">
    <property type="entry name" value="BIOTIN TRANSPORTER BIOY-RELATED"/>
    <property type="match status" value="1"/>
</dbReference>
<sequence length="195" mass="20344">MSGRVLALRNMILAAMFAAIVAVAGQIQIPLPIPITLQTMAVMMAGSVLGSRWGAASMAVFILLVAFGAPLLAGGKGGLAVLAGTTAGYVWSWILAAWLIGFLSERSVRLSVWKLTVYHVLGGMLLIYAGGVFWLVTGVGLGWKEALLTGVLPFIVGDLIKAVVAAFASFGIYRAYPILPSRGKRSSDPGKGPNA</sequence>
<dbReference type="PIRSF" id="PIRSF016661">
    <property type="entry name" value="BioY"/>
    <property type="match status" value="1"/>
</dbReference>
<dbReference type="RefSeq" id="WP_245752078.1">
    <property type="nucleotide sequence ID" value="NZ_FOOK01000006.1"/>
</dbReference>
<feature type="transmembrane region" description="Helical" evidence="9">
    <location>
        <begin position="12"/>
        <end position="33"/>
    </location>
</feature>
<gene>
    <name evidence="10" type="ORF">SAMN04488025_10660</name>
</gene>
<proteinExistence type="inferred from homology"/>
<keyword evidence="5 9" id="KW-0812">Transmembrane</keyword>
<feature type="transmembrane region" description="Helical" evidence="9">
    <location>
        <begin position="79"/>
        <end position="103"/>
    </location>
</feature>
<dbReference type="GO" id="GO:0015225">
    <property type="term" value="F:biotin transmembrane transporter activity"/>
    <property type="evidence" value="ECO:0007669"/>
    <property type="project" value="UniProtKB-UniRule"/>
</dbReference>
<evidence type="ECO:0000256" key="9">
    <source>
        <dbReference type="SAM" id="Phobius"/>
    </source>
</evidence>
<keyword evidence="3 8" id="KW-0813">Transport</keyword>
<dbReference type="Pfam" id="PF02632">
    <property type="entry name" value="BioY"/>
    <property type="match status" value="1"/>
</dbReference>
<evidence type="ECO:0000256" key="1">
    <source>
        <dbReference type="ARBA" id="ARBA00004651"/>
    </source>
</evidence>
<evidence type="ECO:0000256" key="6">
    <source>
        <dbReference type="ARBA" id="ARBA00022989"/>
    </source>
</evidence>
<keyword evidence="7 8" id="KW-0472">Membrane</keyword>
<keyword evidence="6 9" id="KW-1133">Transmembrane helix</keyword>
<dbReference type="PANTHER" id="PTHR34295">
    <property type="entry name" value="BIOTIN TRANSPORTER BIOY"/>
    <property type="match status" value="1"/>
</dbReference>
<dbReference type="GO" id="GO:0005886">
    <property type="term" value="C:plasma membrane"/>
    <property type="evidence" value="ECO:0007669"/>
    <property type="project" value="UniProtKB-SubCell"/>
</dbReference>
<evidence type="ECO:0000256" key="3">
    <source>
        <dbReference type="ARBA" id="ARBA00022448"/>
    </source>
</evidence>
<keyword evidence="11" id="KW-1185">Reference proteome</keyword>
<dbReference type="STRING" id="201973.SAMN04488025_10660"/>
<comment type="similarity">
    <text evidence="2 8">Belongs to the BioY family.</text>
</comment>
<feature type="transmembrane region" description="Helical" evidence="9">
    <location>
        <begin position="53"/>
        <end position="73"/>
    </location>
</feature>
<accession>A0A1I2LXR7</accession>
<reference evidence="10 11" key="1">
    <citation type="submission" date="2016-10" db="EMBL/GenBank/DDBJ databases">
        <authorList>
            <person name="de Groot N.N."/>
        </authorList>
    </citation>
    <scope>NUCLEOTIDE SEQUENCE [LARGE SCALE GENOMIC DNA]</scope>
    <source>
        <strain evidence="10 11">DSM 44945</strain>
    </source>
</reference>
<dbReference type="InterPro" id="IPR003784">
    <property type="entry name" value="BioY"/>
</dbReference>
<dbReference type="Proteomes" id="UP000198661">
    <property type="component" value="Unassembled WGS sequence"/>
</dbReference>
<dbReference type="Gene3D" id="1.10.1760.20">
    <property type="match status" value="1"/>
</dbReference>
<evidence type="ECO:0000313" key="10">
    <source>
        <dbReference type="EMBL" id="SFF83330.1"/>
    </source>
</evidence>
<evidence type="ECO:0000256" key="5">
    <source>
        <dbReference type="ARBA" id="ARBA00022692"/>
    </source>
</evidence>
<name>A0A1I2LXR7_9BACL</name>
<protein>
    <recommendedName>
        <fullName evidence="8">Biotin transporter</fullName>
    </recommendedName>
</protein>
<comment type="subcellular location">
    <subcellularLocation>
        <location evidence="1 8">Cell membrane</location>
        <topology evidence="1 8">Multi-pass membrane protein</topology>
    </subcellularLocation>
</comment>
<evidence type="ECO:0000313" key="11">
    <source>
        <dbReference type="Proteomes" id="UP000198661"/>
    </source>
</evidence>
<evidence type="ECO:0000256" key="8">
    <source>
        <dbReference type="PIRNR" id="PIRNR016661"/>
    </source>
</evidence>
<evidence type="ECO:0000256" key="2">
    <source>
        <dbReference type="ARBA" id="ARBA00010692"/>
    </source>
</evidence>
<feature type="transmembrane region" description="Helical" evidence="9">
    <location>
        <begin position="115"/>
        <end position="136"/>
    </location>
</feature>
<dbReference type="EMBL" id="FOOK01000006">
    <property type="protein sequence ID" value="SFF83330.1"/>
    <property type="molecule type" value="Genomic_DNA"/>
</dbReference>
<dbReference type="AlphaFoldDB" id="A0A1I2LXR7"/>
<evidence type="ECO:0000256" key="7">
    <source>
        <dbReference type="ARBA" id="ARBA00023136"/>
    </source>
</evidence>
<organism evidence="10 11">
    <name type="scientific">Planifilum fulgidum</name>
    <dbReference type="NCBI Taxonomy" id="201973"/>
    <lineage>
        <taxon>Bacteria</taxon>
        <taxon>Bacillati</taxon>
        <taxon>Bacillota</taxon>
        <taxon>Bacilli</taxon>
        <taxon>Bacillales</taxon>
        <taxon>Thermoactinomycetaceae</taxon>
        <taxon>Planifilum</taxon>
    </lineage>
</organism>
<feature type="transmembrane region" description="Helical" evidence="9">
    <location>
        <begin position="151"/>
        <end position="176"/>
    </location>
</feature>
<keyword evidence="4 8" id="KW-1003">Cell membrane</keyword>